<feature type="transmembrane region" description="Helical" evidence="1">
    <location>
        <begin position="7"/>
        <end position="26"/>
    </location>
</feature>
<sequence length="60" mass="6258">MSGAVFPMWVFVAVAAAIAVAAFAVAQLQPGAGMIVAVLGSTLWVAYVAQRGARMRVRHD</sequence>
<organism evidence="2 3">
    <name type="scientific">Sphingomonas panacis</name>
    <dbReference type="NCBI Taxonomy" id="1560345"/>
    <lineage>
        <taxon>Bacteria</taxon>
        <taxon>Pseudomonadati</taxon>
        <taxon>Pseudomonadota</taxon>
        <taxon>Alphaproteobacteria</taxon>
        <taxon>Sphingomonadales</taxon>
        <taxon>Sphingomonadaceae</taxon>
        <taxon>Sphingomonas</taxon>
    </lineage>
</organism>
<gene>
    <name evidence="2" type="ORF">AWL63_21710</name>
</gene>
<keyword evidence="1" id="KW-0472">Membrane</keyword>
<dbReference type="OrthoDB" id="7583461at2"/>
<dbReference type="KEGG" id="span:AWL63_21710"/>
<keyword evidence="3" id="KW-1185">Reference proteome</keyword>
<evidence type="ECO:0000313" key="2">
    <source>
        <dbReference type="EMBL" id="AOH86184.1"/>
    </source>
</evidence>
<keyword evidence="1" id="KW-1133">Transmembrane helix</keyword>
<dbReference type="EMBL" id="CP014168">
    <property type="protein sequence ID" value="AOH86184.1"/>
    <property type="molecule type" value="Genomic_DNA"/>
</dbReference>
<evidence type="ECO:0000256" key="1">
    <source>
        <dbReference type="SAM" id="Phobius"/>
    </source>
</evidence>
<evidence type="ECO:0000313" key="3">
    <source>
        <dbReference type="Proteomes" id="UP000094256"/>
    </source>
</evidence>
<dbReference type="Proteomes" id="UP000094256">
    <property type="component" value="Chromosome"/>
</dbReference>
<reference evidence="2 3" key="1">
    <citation type="submission" date="2016-01" db="EMBL/GenBank/DDBJ databases">
        <title>Complete genome and mega plasmid sequence of Sphingomonas panacis DCY99 elicits systemic resistance in rice to Xanthomonas oryzae.</title>
        <authorList>
            <person name="Kim Y.J."/>
            <person name="Yang D.C."/>
            <person name="Sing P."/>
        </authorList>
    </citation>
    <scope>NUCLEOTIDE SEQUENCE [LARGE SCALE GENOMIC DNA]</scope>
    <source>
        <strain evidence="2 3">DCY99</strain>
    </source>
</reference>
<keyword evidence="1" id="KW-0812">Transmembrane</keyword>
<dbReference type="RefSeq" id="WP_069206697.1">
    <property type="nucleotide sequence ID" value="NZ_CP014168.1"/>
</dbReference>
<accession>A0A1B3ZFH7</accession>
<dbReference type="AlphaFoldDB" id="A0A1B3ZFH7"/>
<protein>
    <submittedName>
        <fullName evidence="2">Uncharacterized protein</fullName>
    </submittedName>
</protein>
<feature type="transmembrane region" description="Helical" evidence="1">
    <location>
        <begin position="32"/>
        <end position="49"/>
    </location>
</feature>
<proteinExistence type="predicted"/>
<name>A0A1B3ZFH7_9SPHN</name>
<dbReference type="STRING" id="1560345.AWL63_21710"/>